<evidence type="ECO:0000256" key="1">
    <source>
        <dbReference type="ARBA" id="ARBA00009176"/>
    </source>
</evidence>
<accession>A0A8J5Z4C9</accession>
<name>A0A8J5Z4C9_9ROSI</name>
<dbReference type="InterPro" id="IPR001910">
    <property type="entry name" value="Inosine/uridine_hydrolase_dom"/>
</dbReference>
<feature type="chain" id="PRO_5035162842" description="Inosine/uridine-preferring nucleoside hydrolase domain-containing protein" evidence="2">
    <location>
        <begin position="29"/>
        <end position="848"/>
    </location>
</feature>
<dbReference type="AlphaFoldDB" id="A0A8J5Z4C9"/>
<feature type="domain" description="Inosine/uridine-preferring nucleoside hydrolase" evidence="3">
    <location>
        <begin position="33"/>
        <end position="290"/>
    </location>
</feature>
<gene>
    <name evidence="4" type="ORF">CXB51_025669</name>
</gene>
<dbReference type="Pfam" id="PF01156">
    <property type="entry name" value="IU_nuc_hydro"/>
    <property type="match status" value="2"/>
</dbReference>
<dbReference type="Proteomes" id="UP000701853">
    <property type="component" value="Chromosome 10"/>
</dbReference>
<sequence length="848" mass="94740">MMWRHTKSWVALLLIIQVLGAIFYGVEAKPFRILLDTDVDTDDFFALFYLLKLNPSEFHLEAITINANIWSDAGHTVNHIYDMLYMMNRDDIAVGVGGEGGILDDGTILPNVGGYLPIIEQGMTTTGYCRYRQAVPVGRGGRLDTDTNFGLRKAFLPQGTRKYSPLQQPTAQQVMIEAISAGPITVFLIGAHTNFALFLMNNPQLKKNVEHIYVMGGGVRSENPNGCCPRNASSSCQPGQCGYPGNLFTDYNSNPYAEFNIFGDPFAAYQVFHSGIPITVVPLDATNTIPYSYFMWDSFMAGVAVSIMCSSDPNNGENEFAEMEYMNITVITSNKPYGISDGSNPFFDNLEVPKFKLKKDGVHGGHVQTGLRDPFCFVENGIGMCKDGYTMEVTGPDAVQVLVATKAKPNPDIGSKLDRQFFLSFLDVSSYYSTSICLIFTMICVLMNVICFDQNAGSKQTPTYWEVQSFDRISLLQRSSLQTRFQKQEARKTCVFDMDMSAGDFMSLFYLLKVPVEVLNLKTASMLRLSPHGSGGFLDSDTLYGLARDLPRSPRRYTAENAVNLPRQPLALEIWTSILKTMDPGSKINILTNGPLTGLANIITKTKTASLIRIYGFCNEINYLLTILMQDAYIVGGHISQSRHDEGNVFTISSNKYAEFNMFLDPLAAKTVFESGLNITLIPLGTQRKVSQFPEILERLKLTRMTPEVQFVARLLFKLYTLQQSHHRYHHMETFMGEIIGAIFMGGGHHNLKPTIEEMPIKVIAEGDESMDGQILIDKKQGKSVKVLKNVDTMAYYHLFADQMGDQNQSAVLGSYDEQRKLWSTPPNEMYCESALSFCENRVNFSCI</sequence>
<feature type="domain" description="Inosine/uridine-preferring nucleoside hydrolase" evidence="3">
    <location>
        <begin position="532"/>
        <end position="797"/>
    </location>
</feature>
<feature type="signal peptide" evidence="2">
    <location>
        <begin position="1"/>
        <end position="28"/>
    </location>
</feature>
<protein>
    <recommendedName>
        <fullName evidence="3">Inosine/uridine-preferring nucleoside hydrolase domain-containing protein</fullName>
    </recommendedName>
</protein>
<dbReference type="InterPro" id="IPR036452">
    <property type="entry name" value="Ribo_hydro-like"/>
</dbReference>
<dbReference type="PANTHER" id="PTHR46692:SF1">
    <property type="entry name" value="NUCLEOSIDE HYDROLASE 3-RELATED"/>
    <property type="match status" value="1"/>
</dbReference>
<comment type="caution">
    <text evidence="4">The sequence shown here is derived from an EMBL/GenBank/DDBJ whole genome shotgun (WGS) entry which is preliminary data.</text>
</comment>
<evidence type="ECO:0000313" key="4">
    <source>
        <dbReference type="EMBL" id="KAG8480964.1"/>
    </source>
</evidence>
<dbReference type="GO" id="GO:0016799">
    <property type="term" value="F:hydrolase activity, hydrolyzing N-glycosyl compounds"/>
    <property type="evidence" value="ECO:0007669"/>
    <property type="project" value="InterPro"/>
</dbReference>
<dbReference type="PANTHER" id="PTHR46692">
    <property type="entry name" value="INOSINE-URIDINE PREFERRING NUCLEOSIDE HYDROLASE FAMILY PROTEIN"/>
    <property type="match status" value="1"/>
</dbReference>
<evidence type="ECO:0000313" key="5">
    <source>
        <dbReference type="Proteomes" id="UP000701853"/>
    </source>
</evidence>
<reference evidence="4 5" key="1">
    <citation type="journal article" date="2021" name="bioRxiv">
        <title>The Gossypium anomalum genome as a resource for cotton improvement and evolutionary analysis of hybrid incompatibility.</title>
        <authorList>
            <person name="Grover C.E."/>
            <person name="Yuan D."/>
            <person name="Arick M.A."/>
            <person name="Miller E.R."/>
            <person name="Hu G."/>
            <person name="Peterson D.G."/>
            <person name="Wendel J.F."/>
            <person name="Udall J.A."/>
        </authorList>
    </citation>
    <scope>NUCLEOTIDE SEQUENCE [LARGE SCALE GENOMIC DNA]</scope>
    <source>
        <strain evidence="4">JFW-Udall</strain>
        <tissue evidence="4">Leaf</tissue>
    </source>
</reference>
<evidence type="ECO:0000256" key="2">
    <source>
        <dbReference type="SAM" id="SignalP"/>
    </source>
</evidence>
<dbReference type="EMBL" id="JAHUZN010000010">
    <property type="protein sequence ID" value="KAG8480964.1"/>
    <property type="molecule type" value="Genomic_DNA"/>
</dbReference>
<comment type="similarity">
    <text evidence="1">Belongs to the IUNH family.</text>
</comment>
<organism evidence="4 5">
    <name type="scientific">Gossypium anomalum</name>
    <dbReference type="NCBI Taxonomy" id="47600"/>
    <lineage>
        <taxon>Eukaryota</taxon>
        <taxon>Viridiplantae</taxon>
        <taxon>Streptophyta</taxon>
        <taxon>Embryophyta</taxon>
        <taxon>Tracheophyta</taxon>
        <taxon>Spermatophyta</taxon>
        <taxon>Magnoliopsida</taxon>
        <taxon>eudicotyledons</taxon>
        <taxon>Gunneridae</taxon>
        <taxon>Pentapetalae</taxon>
        <taxon>rosids</taxon>
        <taxon>malvids</taxon>
        <taxon>Malvales</taxon>
        <taxon>Malvaceae</taxon>
        <taxon>Malvoideae</taxon>
        <taxon>Gossypium</taxon>
    </lineage>
</organism>
<keyword evidence="5" id="KW-1185">Reference proteome</keyword>
<evidence type="ECO:0000259" key="3">
    <source>
        <dbReference type="Pfam" id="PF01156"/>
    </source>
</evidence>
<dbReference type="OrthoDB" id="5783963at2759"/>
<keyword evidence="2" id="KW-0732">Signal</keyword>
<dbReference type="SUPFAM" id="SSF53590">
    <property type="entry name" value="Nucleoside hydrolase"/>
    <property type="match status" value="2"/>
</dbReference>
<proteinExistence type="inferred from homology"/>
<dbReference type="Gene3D" id="3.90.245.10">
    <property type="entry name" value="Ribonucleoside hydrolase-like"/>
    <property type="match status" value="2"/>
</dbReference>